<organism evidence="2 3">
    <name type="scientific">Cellulomonas shaoxiangyii</name>
    <dbReference type="NCBI Taxonomy" id="2566013"/>
    <lineage>
        <taxon>Bacteria</taxon>
        <taxon>Bacillati</taxon>
        <taxon>Actinomycetota</taxon>
        <taxon>Actinomycetes</taxon>
        <taxon>Micrococcales</taxon>
        <taxon>Cellulomonadaceae</taxon>
        <taxon>Cellulomonas</taxon>
    </lineage>
</organism>
<dbReference type="InterPro" id="IPR050471">
    <property type="entry name" value="AB_hydrolase"/>
</dbReference>
<dbReference type="PANTHER" id="PTHR43433">
    <property type="entry name" value="HYDROLASE, ALPHA/BETA FOLD FAMILY PROTEIN"/>
    <property type="match status" value="1"/>
</dbReference>
<keyword evidence="3" id="KW-1185">Reference proteome</keyword>
<proteinExistence type="predicted"/>
<dbReference type="RefSeq" id="WP_135974209.1">
    <property type="nucleotide sequence ID" value="NZ_CP039291.1"/>
</dbReference>
<dbReference type="InterPro" id="IPR029058">
    <property type="entry name" value="AB_hydrolase_fold"/>
</dbReference>
<dbReference type="EMBL" id="CP039291">
    <property type="protein sequence ID" value="QCB92221.1"/>
    <property type="molecule type" value="Genomic_DNA"/>
</dbReference>
<dbReference type="OrthoDB" id="3210164at2"/>
<dbReference type="InterPro" id="IPR000073">
    <property type="entry name" value="AB_hydrolase_1"/>
</dbReference>
<evidence type="ECO:0000313" key="3">
    <source>
        <dbReference type="Proteomes" id="UP000296469"/>
    </source>
</evidence>
<sequence>MTATATTDVRTLDVPGARLTYEVRGAGPVLVLVGSPMGADAFAAAADLLADARTVVTLDPRGTGRSTVDDPAQDSTPELRADDVAAVLDALGARTADVLGSSGGAVTALALAQGHPGRVGTLVAHEPPLLDLLPDAAAHHARTALVVETFRAHGAAAAWGAFMGAAGWDDDAAGPPATGDDEQLEREGARFFLHELTWTTTWVPDVAAVRAGAGRVVVGLGVDSGALETAATSAALADRLGVPLTAFPGEHTGFLEQPEAFTDRLRAVLASD</sequence>
<gene>
    <name evidence="2" type="ORF">E5225_00280</name>
</gene>
<reference evidence="2 3" key="1">
    <citation type="submission" date="2019-04" db="EMBL/GenBank/DDBJ databases">
        <title>Isolation and identification of Cellulomonas shaoxiangyii sp. Nov. isolated from feces of the Tibetan antelopes (Pantholops hodgsonii) in the Qinghai-Tibet plateau of China.</title>
        <authorList>
            <person name="Tian Z."/>
        </authorList>
    </citation>
    <scope>NUCLEOTIDE SEQUENCE [LARGE SCALE GENOMIC DNA]</scope>
    <source>
        <strain evidence="2 3">Z28</strain>
    </source>
</reference>
<evidence type="ECO:0000313" key="2">
    <source>
        <dbReference type="EMBL" id="QCB92221.1"/>
    </source>
</evidence>
<dbReference type="GO" id="GO:0004806">
    <property type="term" value="F:triacylglycerol lipase activity"/>
    <property type="evidence" value="ECO:0007669"/>
    <property type="project" value="TreeGrafter"/>
</dbReference>
<name>A0A4P7SFB8_9CELL</name>
<dbReference type="SUPFAM" id="SSF53474">
    <property type="entry name" value="alpha/beta-Hydrolases"/>
    <property type="match status" value="1"/>
</dbReference>
<feature type="domain" description="AB hydrolase-1" evidence="1">
    <location>
        <begin position="28"/>
        <end position="133"/>
    </location>
</feature>
<evidence type="ECO:0000259" key="1">
    <source>
        <dbReference type="Pfam" id="PF00561"/>
    </source>
</evidence>
<dbReference type="GO" id="GO:0046503">
    <property type="term" value="P:glycerolipid catabolic process"/>
    <property type="evidence" value="ECO:0007669"/>
    <property type="project" value="TreeGrafter"/>
</dbReference>
<keyword evidence="2" id="KW-0378">Hydrolase</keyword>
<dbReference type="PANTHER" id="PTHR43433:SF5">
    <property type="entry name" value="AB HYDROLASE-1 DOMAIN-CONTAINING PROTEIN"/>
    <property type="match status" value="1"/>
</dbReference>
<accession>A0A4P7SFB8</accession>
<protein>
    <submittedName>
        <fullName evidence="2">Alpha/beta hydrolase</fullName>
    </submittedName>
</protein>
<dbReference type="Pfam" id="PF00561">
    <property type="entry name" value="Abhydrolase_1"/>
    <property type="match status" value="1"/>
</dbReference>
<dbReference type="AlphaFoldDB" id="A0A4P7SFB8"/>
<dbReference type="Proteomes" id="UP000296469">
    <property type="component" value="Chromosome"/>
</dbReference>
<dbReference type="KEGG" id="celz:E5225_00280"/>
<dbReference type="Gene3D" id="3.40.50.1820">
    <property type="entry name" value="alpha/beta hydrolase"/>
    <property type="match status" value="1"/>
</dbReference>